<gene>
    <name evidence="2" type="ORF">FKX85_12485</name>
</gene>
<feature type="domain" description="Glycosyltransferase 2-like" evidence="1">
    <location>
        <begin position="13"/>
        <end position="126"/>
    </location>
</feature>
<keyword evidence="2" id="KW-0808">Transferase</keyword>
<name>A0A514CJI1_9BACT</name>
<keyword evidence="3" id="KW-1185">Reference proteome</keyword>
<dbReference type="OrthoDB" id="927791at2"/>
<evidence type="ECO:0000313" key="2">
    <source>
        <dbReference type="EMBL" id="QDH79804.1"/>
    </source>
</evidence>
<reference evidence="2 3" key="1">
    <citation type="submission" date="2019-06" db="EMBL/GenBank/DDBJ databases">
        <title>Echinicola alkalisoli sp. nov. isolated from saline soil.</title>
        <authorList>
            <person name="Sun J.-Q."/>
            <person name="Xu L."/>
        </authorList>
    </citation>
    <scope>NUCLEOTIDE SEQUENCE [LARGE SCALE GENOMIC DNA]</scope>
    <source>
        <strain evidence="2 3">LN3S3</strain>
    </source>
</reference>
<dbReference type="InterPro" id="IPR050834">
    <property type="entry name" value="Glycosyltransf_2"/>
</dbReference>
<dbReference type="AlphaFoldDB" id="A0A514CJI1"/>
<dbReference type="GO" id="GO:0016740">
    <property type="term" value="F:transferase activity"/>
    <property type="evidence" value="ECO:0007669"/>
    <property type="project" value="UniProtKB-KW"/>
</dbReference>
<dbReference type="InterPro" id="IPR029044">
    <property type="entry name" value="Nucleotide-diphossugar_trans"/>
</dbReference>
<dbReference type="EMBL" id="CP041253">
    <property type="protein sequence ID" value="QDH79804.1"/>
    <property type="molecule type" value="Genomic_DNA"/>
</dbReference>
<evidence type="ECO:0000259" key="1">
    <source>
        <dbReference type="Pfam" id="PF00535"/>
    </source>
</evidence>
<dbReference type="PANTHER" id="PTHR43685">
    <property type="entry name" value="GLYCOSYLTRANSFERASE"/>
    <property type="match status" value="1"/>
</dbReference>
<dbReference type="CDD" id="cd00761">
    <property type="entry name" value="Glyco_tranf_GTA_type"/>
    <property type="match status" value="1"/>
</dbReference>
<protein>
    <submittedName>
        <fullName evidence="2">Glycosyltransferase family 2 protein</fullName>
    </submittedName>
</protein>
<dbReference type="Gene3D" id="3.90.550.10">
    <property type="entry name" value="Spore Coat Polysaccharide Biosynthesis Protein SpsA, Chain A"/>
    <property type="match status" value="1"/>
</dbReference>
<dbReference type="Proteomes" id="UP000316614">
    <property type="component" value="Chromosome"/>
</dbReference>
<dbReference type="KEGG" id="echi:FKX85_12485"/>
<proteinExistence type="predicted"/>
<dbReference type="PANTHER" id="PTHR43685:SF2">
    <property type="entry name" value="GLYCOSYLTRANSFERASE 2-LIKE DOMAIN-CONTAINING PROTEIN"/>
    <property type="match status" value="1"/>
</dbReference>
<dbReference type="InterPro" id="IPR001173">
    <property type="entry name" value="Glyco_trans_2-like"/>
</dbReference>
<sequence length="312" mass="36714">MNLKSNMGTFRVSVIIPVFNLAKFLSKAVISAADLNEVGEVIIVEDGSEDDSLQIGVQLERKISKVKLLQHPGGENRGVSASRNLGIKEAEYPWIAFLDADDWYFSHRFAKEHQLLKEDSRIDAVYSCTILENYQEDLSMRYGVKKDPLEMIGHPVSDIGFYEVKLKRKWVLFHTNSITINRSFLMKDKQFDTRLALHEDSELWNRLLRRGHFVAGEVNLPVALIRRHDNNTITRRSLATLKKMHWVFIDNVGIDSFYHFEINYLFNAILRMESKHFQNTWTRRGYFYFLYYRNSLNKRQYIKKFYQENALN</sequence>
<organism evidence="2 3">
    <name type="scientific">Echinicola soli</name>
    <dbReference type="NCBI Taxonomy" id="2591634"/>
    <lineage>
        <taxon>Bacteria</taxon>
        <taxon>Pseudomonadati</taxon>
        <taxon>Bacteroidota</taxon>
        <taxon>Cytophagia</taxon>
        <taxon>Cytophagales</taxon>
        <taxon>Cyclobacteriaceae</taxon>
        <taxon>Echinicola</taxon>
    </lineage>
</organism>
<dbReference type="Pfam" id="PF00535">
    <property type="entry name" value="Glycos_transf_2"/>
    <property type="match status" value="1"/>
</dbReference>
<accession>A0A514CJI1</accession>
<dbReference type="SUPFAM" id="SSF53448">
    <property type="entry name" value="Nucleotide-diphospho-sugar transferases"/>
    <property type="match status" value="1"/>
</dbReference>
<evidence type="ECO:0000313" key="3">
    <source>
        <dbReference type="Proteomes" id="UP000316614"/>
    </source>
</evidence>